<name>A0A026WL70_OOCBI</name>
<sequence length="317" mass="36768">MLTLSDFRKAKEILNLVCACYYTYTPKKEKVITVLLKGIHHSYEPDDILANLQSYVQLNNIDNLRFLKVARFKTKRSVSENRHLSIYIVQLDATSQLRNLQKLDRLYHHVITWERLKSTEIIQCKRCQRLGHVASNCKMQFRCVKCDIKHDPGKCSLVTDGSIDKTKLFCANCKGYGHPASYRGCPVLVAMTKKIEDKKVELREKRERKTAHIHAYVQRNVSFADAARNKQSATNINKHRQATTNTIPNANWCDSASSPPLSSFTETFTNMFQNFQKQVMDKLNHFDEKTNDLLTRVQNNEKKTNYILDIIDSLQHR</sequence>
<reference evidence="1 2" key="1">
    <citation type="journal article" date="2014" name="Curr. Biol.">
        <title>The genome of the clonal raider ant Cerapachys biroi.</title>
        <authorList>
            <person name="Oxley P.R."/>
            <person name="Ji L."/>
            <person name="Fetter-Pruneda I."/>
            <person name="McKenzie S.K."/>
            <person name="Li C."/>
            <person name="Hu H."/>
            <person name="Zhang G."/>
            <person name="Kronauer D.J."/>
        </authorList>
    </citation>
    <scope>NUCLEOTIDE SEQUENCE [LARGE SCALE GENOMIC DNA]</scope>
</reference>
<evidence type="ECO:0000313" key="2">
    <source>
        <dbReference type="Proteomes" id="UP000053097"/>
    </source>
</evidence>
<evidence type="ECO:0000313" key="1">
    <source>
        <dbReference type="EMBL" id="EZA56411.1"/>
    </source>
</evidence>
<proteinExistence type="predicted"/>
<dbReference type="AlphaFoldDB" id="A0A026WL70"/>
<dbReference type="OMA" id="TNIRDTH"/>
<dbReference type="Proteomes" id="UP000053097">
    <property type="component" value="Unassembled WGS sequence"/>
</dbReference>
<gene>
    <name evidence="1" type="ORF">X777_03031</name>
</gene>
<protein>
    <submittedName>
        <fullName evidence="1">Nucleic-acid-binding protein from mobile element jockey</fullName>
    </submittedName>
</protein>
<organism evidence="1 2">
    <name type="scientific">Ooceraea biroi</name>
    <name type="common">Clonal raider ant</name>
    <name type="synonym">Cerapachys biroi</name>
    <dbReference type="NCBI Taxonomy" id="2015173"/>
    <lineage>
        <taxon>Eukaryota</taxon>
        <taxon>Metazoa</taxon>
        <taxon>Ecdysozoa</taxon>
        <taxon>Arthropoda</taxon>
        <taxon>Hexapoda</taxon>
        <taxon>Insecta</taxon>
        <taxon>Pterygota</taxon>
        <taxon>Neoptera</taxon>
        <taxon>Endopterygota</taxon>
        <taxon>Hymenoptera</taxon>
        <taxon>Apocrita</taxon>
        <taxon>Aculeata</taxon>
        <taxon>Formicoidea</taxon>
        <taxon>Formicidae</taxon>
        <taxon>Dorylinae</taxon>
        <taxon>Ooceraea</taxon>
    </lineage>
</organism>
<dbReference type="EMBL" id="KK107167">
    <property type="protein sequence ID" value="EZA56411.1"/>
    <property type="molecule type" value="Genomic_DNA"/>
</dbReference>
<keyword evidence="2" id="KW-1185">Reference proteome</keyword>
<accession>A0A026WL70</accession>